<proteinExistence type="predicted"/>
<dbReference type="InterPro" id="IPR000048">
    <property type="entry name" value="IQ_motif_EF-hand-BS"/>
</dbReference>
<accession>A0ABQ6M6C9</accession>
<dbReference type="SUPFAM" id="SSF51045">
    <property type="entry name" value="WW domain"/>
    <property type="match status" value="1"/>
</dbReference>
<organism evidence="3 4">
    <name type="scientific">Tetraparma gracilis</name>
    <dbReference type="NCBI Taxonomy" id="2962635"/>
    <lineage>
        <taxon>Eukaryota</taxon>
        <taxon>Sar</taxon>
        <taxon>Stramenopiles</taxon>
        <taxon>Ochrophyta</taxon>
        <taxon>Bolidophyceae</taxon>
        <taxon>Parmales</taxon>
        <taxon>Triparmaceae</taxon>
        <taxon>Tetraparma</taxon>
    </lineage>
</organism>
<keyword evidence="4" id="KW-1185">Reference proteome</keyword>
<feature type="region of interest" description="Disordered" evidence="1">
    <location>
        <begin position="582"/>
        <end position="609"/>
    </location>
</feature>
<dbReference type="SMART" id="SM00456">
    <property type="entry name" value="WW"/>
    <property type="match status" value="1"/>
</dbReference>
<feature type="region of interest" description="Disordered" evidence="1">
    <location>
        <begin position="283"/>
        <end position="307"/>
    </location>
</feature>
<dbReference type="CDD" id="cd00201">
    <property type="entry name" value="WW"/>
    <property type="match status" value="1"/>
</dbReference>
<feature type="compositionally biased region" description="Pro residues" evidence="1">
    <location>
        <begin position="346"/>
        <end position="355"/>
    </location>
</feature>
<feature type="compositionally biased region" description="Basic and acidic residues" evidence="1">
    <location>
        <begin position="597"/>
        <end position="608"/>
    </location>
</feature>
<dbReference type="PANTHER" id="PTHR31534:SF3">
    <property type="entry name" value="HPC2-RELATED DOMAIN-CONTAINING PROTEIN"/>
    <property type="match status" value="1"/>
</dbReference>
<dbReference type="SMART" id="SM00015">
    <property type="entry name" value="IQ"/>
    <property type="match status" value="3"/>
</dbReference>
<evidence type="ECO:0000313" key="4">
    <source>
        <dbReference type="Proteomes" id="UP001165060"/>
    </source>
</evidence>
<evidence type="ECO:0000259" key="2">
    <source>
        <dbReference type="PROSITE" id="PS50020"/>
    </source>
</evidence>
<name>A0ABQ6M6C9_9STRA</name>
<evidence type="ECO:0000256" key="1">
    <source>
        <dbReference type="SAM" id="MobiDB-lite"/>
    </source>
</evidence>
<dbReference type="Pfam" id="PF00397">
    <property type="entry name" value="WW"/>
    <property type="match status" value="1"/>
</dbReference>
<dbReference type="EMBL" id="BRYB01000004">
    <property type="protein sequence ID" value="GMI20414.1"/>
    <property type="molecule type" value="Genomic_DNA"/>
</dbReference>
<sequence length="724" mass="81271">FRLFVDPLIDLIDPLGSVNPKSKNLSVFRRLLIFQCEKYLGSGKWQVPASHQLEKFIGLSLCAKYGPVSEVDEDTRTAALEHGSNIYVRDMNPAHAHVLVERCWKDATEEGGAASRRNLGSKRSYEKEFLSLARTLDEYGCDIFACTLEKGPSDLSKVLANDDPSACIRVGINSHGIYVFGEDPSSSTSSTSSISSTSSSSQPTRMVLATYQIDFSSSGKKSKEGSEIRLRTPDASHMSSLLNEYAMALLNVRSGCYKEVGITHASTSSALVKSQARSKRGLIQFTDDTKGPSPTAAVSPAPETLSAVSEATTVLDTVSPTPSAPRTPPAAPLDYLLAKEVASRNPAPPATPPLPDDGSSNASSSSETDRFAMNDSLMDDSYMMHDQFEIDIALTRIQAVVRSFLVRCKFRGVADDVQEKAAVTVQAALRKKRASMQVEQMRESDRQEQEEMEKMMEWKRNLEKQREEKLARDQKEKEERERLRLAEKEQFERDRKERLEKERLEKERVEKERLEKERLEKERLEKERAAKAELARLQAETEAREKAKRESAARAAEEEAKLLRAQEAAAKTAQLEAERLAKEKEKEKNAAAWKAAKAREEKEKEKDTSNPYYENITTAEIAWELPAEVLSRLLPAGWIMHVDDDTSEAYYENIEDGRTQWTRPFEPQEYSEEQTKAAVVLCQSHFRGFRVRHKIFMVEAGLAATVVQGVWRGNLVRKGASKKT</sequence>
<dbReference type="PANTHER" id="PTHR31534">
    <property type="entry name" value="ATAXIN 7, ISOFORM A"/>
    <property type="match status" value="1"/>
</dbReference>
<comment type="caution">
    <text evidence="3">The sequence shown here is derived from an EMBL/GenBank/DDBJ whole genome shotgun (WGS) entry which is preliminary data.</text>
</comment>
<dbReference type="Gene3D" id="2.20.70.10">
    <property type="match status" value="1"/>
</dbReference>
<dbReference type="InterPro" id="IPR036020">
    <property type="entry name" value="WW_dom_sf"/>
</dbReference>
<dbReference type="PROSITE" id="PS01159">
    <property type="entry name" value="WW_DOMAIN_1"/>
    <property type="match status" value="1"/>
</dbReference>
<feature type="domain" description="WW" evidence="2">
    <location>
        <begin position="632"/>
        <end position="666"/>
    </location>
</feature>
<dbReference type="InterPro" id="IPR053109">
    <property type="entry name" value="Ser/Thr-Kinase-Related"/>
</dbReference>
<feature type="region of interest" description="Disordered" evidence="1">
    <location>
        <begin position="344"/>
        <end position="368"/>
    </location>
</feature>
<dbReference type="PROSITE" id="PS50020">
    <property type="entry name" value="WW_DOMAIN_2"/>
    <property type="match status" value="1"/>
</dbReference>
<gene>
    <name evidence="3" type="ORF">TeGR_g9474</name>
</gene>
<dbReference type="Proteomes" id="UP001165060">
    <property type="component" value="Unassembled WGS sequence"/>
</dbReference>
<feature type="non-terminal residue" evidence="3">
    <location>
        <position position="1"/>
    </location>
</feature>
<dbReference type="InterPro" id="IPR001202">
    <property type="entry name" value="WW_dom"/>
</dbReference>
<dbReference type="Gene3D" id="1.20.5.190">
    <property type="match status" value="2"/>
</dbReference>
<protein>
    <recommendedName>
        <fullName evidence="2">WW domain-containing protein</fullName>
    </recommendedName>
</protein>
<evidence type="ECO:0000313" key="3">
    <source>
        <dbReference type="EMBL" id="GMI20414.1"/>
    </source>
</evidence>
<reference evidence="3 4" key="1">
    <citation type="journal article" date="2023" name="Commun. Biol.">
        <title>Genome analysis of Parmales, the sister group of diatoms, reveals the evolutionary specialization of diatoms from phago-mixotrophs to photoautotrophs.</title>
        <authorList>
            <person name="Ban H."/>
            <person name="Sato S."/>
            <person name="Yoshikawa S."/>
            <person name="Yamada K."/>
            <person name="Nakamura Y."/>
            <person name="Ichinomiya M."/>
            <person name="Sato N."/>
            <person name="Blanc-Mathieu R."/>
            <person name="Endo H."/>
            <person name="Kuwata A."/>
            <person name="Ogata H."/>
        </authorList>
    </citation>
    <scope>NUCLEOTIDE SEQUENCE [LARGE SCALE GENOMIC DNA]</scope>
</reference>
<dbReference type="PROSITE" id="PS50096">
    <property type="entry name" value="IQ"/>
    <property type="match status" value="3"/>
</dbReference>
<dbReference type="Pfam" id="PF00612">
    <property type="entry name" value="IQ"/>
    <property type="match status" value="3"/>
</dbReference>